<comment type="similarity">
    <text evidence="2">Belongs to the BshC family.</text>
</comment>
<organism evidence="5 6">
    <name type="scientific">Psychroserpens luteus</name>
    <dbReference type="NCBI Taxonomy" id="1434066"/>
    <lineage>
        <taxon>Bacteria</taxon>
        <taxon>Pseudomonadati</taxon>
        <taxon>Bacteroidota</taxon>
        <taxon>Flavobacteriia</taxon>
        <taxon>Flavobacteriales</taxon>
        <taxon>Flavobacteriaceae</taxon>
        <taxon>Psychroserpens</taxon>
    </lineage>
</organism>
<evidence type="ECO:0000259" key="3">
    <source>
        <dbReference type="Pfam" id="PF10079"/>
    </source>
</evidence>
<dbReference type="InterPro" id="IPR055399">
    <property type="entry name" value="CC_BshC"/>
</dbReference>
<dbReference type="InterPro" id="IPR011199">
    <property type="entry name" value="Bacillithiol_biosynth_BshC"/>
</dbReference>
<keyword evidence="1 2" id="KW-0436">Ligase</keyword>
<dbReference type="Pfam" id="PF10079">
    <property type="entry name" value="Rossmann-like_BshC"/>
    <property type="match status" value="1"/>
</dbReference>
<dbReference type="NCBIfam" id="TIGR03998">
    <property type="entry name" value="thiol_BshC"/>
    <property type="match status" value="1"/>
</dbReference>
<evidence type="ECO:0000256" key="2">
    <source>
        <dbReference type="HAMAP-Rule" id="MF_01867"/>
    </source>
</evidence>
<protein>
    <recommendedName>
        <fullName evidence="2">Putative cysteine ligase BshC</fullName>
        <ecNumber evidence="2">6.-.-.-</ecNumber>
    </recommendedName>
</protein>
<feature type="domain" description="Bacillithiol biosynthesis BshC N-terminal Rossmann-like" evidence="3">
    <location>
        <begin position="1"/>
        <end position="375"/>
    </location>
</feature>
<sequence length="533" mass="62131">MPTDYIPFRETNYFSSLICDYLDENNDLKSFYNRFPKLENFKAQIEEKQGSFSSETRTVLVKSLKNQYASVDISEATKNNIDLLSDNNTFTVTTGHQLNLFTGPLYFFYKIISTINLCTQLKAAYPNQNFVPIYWMATEDHDFEEINFFNFRGRKVQWNREASGAVGELELDGLDKVFEVFASQLNKTTNAETLKQLFKNAYLEHQNLTDAMYYLVNELFKDYGLVIVDGNDTDLKRLFLPYAEDELVNQTSFDKVSQANEKLNKLSDKYKIQVNPREINLFYITKDVRERIVETNGIYKVLNTKMSWSKSEIQKELVEHPERFSPNVIMRPLFQEVILPNLCYIGGGGELAYWLQLKSNFEAQNVVFPMLLLRNSVLMMTDKQKEKLDKLEVSISDLFLKQNQLRTKVTKQVSKIDIDFSSQKAHLEQQFKDLYKIAEQTDESFVGAVKAQEVKQINGLENLESRLLKAQKRKLSDYLERVTILQDDLFPRQSLQERNMNFSEFYLEYGDALIPKLIETLEPLKGEFLVLTI</sequence>
<accession>A0ABW5ZX56</accession>
<dbReference type="RefSeq" id="WP_194508324.1">
    <property type="nucleotide sequence ID" value="NZ_JADILU010000004.1"/>
</dbReference>
<dbReference type="InterPro" id="IPR055398">
    <property type="entry name" value="Rossmann-like_BshC"/>
</dbReference>
<dbReference type="EMBL" id="JBHUOS010000009">
    <property type="protein sequence ID" value="MFD2916322.1"/>
    <property type="molecule type" value="Genomic_DNA"/>
</dbReference>
<feature type="domain" description="Bacillithiol biosynthesis BshC C-terminal coiled-coil" evidence="4">
    <location>
        <begin position="378"/>
        <end position="532"/>
    </location>
</feature>
<dbReference type="Pfam" id="PF24850">
    <property type="entry name" value="CC_BshC"/>
    <property type="match status" value="1"/>
</dbReference>
<evidence type="ECO:0000259" key="4">
    <source>
        <dbReference type="Pfam" id="PF24850"/>
    </source>
</evidence>
<dbReference type="EC" id="6.-.-.-" evidence="2"/>
<gene>
    <name evidence="2 5" type="primary">bshC</name>
    <name evidence="5" type="ORF">ACFS29_11770</name>
</gene>
<comment type="caution">
    <text evidence="5">The sequence shown here is derived from an EMBL/GenBank/DDBJ whole genome shotgun (WGS) entry which is preliminary data.</text>
</comment>
<evidence type="ECO:0000313" key="5">
    <source>
        <dbReference type="EMBL" id="MFD2916322.1"/>
    </source>
</evidence>
<keyword evidence="6" id="KW-1185">Reference proteome</keyword>
<dbReference type="PIRSF" id="PIRSF012535">
    <property type="entry name" value="UCP012535"/>
    <property type="match status" value="1"/>
</dbReference>
<reference evidence="6" key="1">
    <citation type="journal article" date="2019" name="Int. J. Syst. Evol. Microbiol.">
        <title>The Global Catalogue of Microorganisms (GCM) 10K type strain sequencing project: providing services to taxonomists for standard genome sequencing and annotation.</title>
        <authorList>
            <consortium name="The Broad Institute Genomics Platform"/>
            <consortium name="The Broad Institute Genome Sequencing Center for Infectious Disease"/>
            <person name="Wu L."/>
            <person name="Ma J."/>
        </authorList>
    </citation>
    <scope>NUCLEOTIDE SEQUENCE [LARGE SCALE GENOMIC DNA]</scope>
    <source>
        <strain evidence="6">KCTC 32514</strain>
    </source>
</reference>
<evidence type="ECO:0000256" key="1">
    <source>
        <dbReference type="ARBA" id="ARBA00022598"/>
    </source>
</evidence>
<dbReference type="HAMAP" id="MF_01867">
    <property type="entry name" value="BshC"/>
    <property type="match status" value="1"/>
</dbReference>
<name>A0ABW5ZX56_9FLAO</name>
<dbReference type="Proteomes" id="UP001597548">
    <property type="component" value="Unassembled WGS sequence"/>
</dbReference>
<proteinExistence type="inferred from homology"/>
<evidence type="ECO:0000313" key="6">
    <source>
        <dbReference type="Proteomes" id="UP001597548"/>
    </source>
</evidence>